<dbReference type="EMBL" id="CP003364">
    <property type="protein sequence ID" value="AGA27432.1"/>
    <property type="molecule type" value="Genomic_DNA"/>
</dbReference>
<feature type="domain" description="Release factor glutamine methyltransferase N-terminal" evidence="7">
    <location>
        <begin position="38"/>
        <end position="107"/>
    </location>
</feature>
<keyword evidence="1 4" id="KW-0489">Methyltransferase</keyword>
<dbReference type="Proteomes" id="UP000010798">
    <property type="component" value="Chromosome"/>
</dbReference>
<dbReference type="CDD" id="cd02440">
    <property type="entry name" value="AdoMet_MTases"/>
    <property type="match status" value="1"/>
</dbReference>
<keyword evidence="3 4" id="KW-0949">S-adenosyl-L-methionine</keyword>
<dbReference type="SUPFAM" id="SSF53335">
    <property type="entry name" value="S-adenosyl-L-methionine-dependent methyltransferases"/>
    <property type="match status" value="1"/>
</dbReference>
<keyword evidence="9" id="KW-1185">Reference proteome</keyword>
<evidence type="ECO:0000256" key="3">
    <source>
        <dbReference type="ARBA" id="ARBA00022691"/>
    </source>
</evidence>
<dbReference type="GO" id="GO:0102559">
    <property type="term" value="F:peptide chain release factor N(5)-glutamine methyltransferase activity"/>
    <property type="evidence" value="ECO:0007669"/>
    <property type="project" value="UniProtKB-EC"/>
</dbReference>
<comment type="similarity">
    <text evidence="4">Belongs to the protein N5-glutamine methyltransferase family. PrmC subfamily.</text>
</comment>
<feature type="domain" description="Methyltransferase" evidence="6">
    <location>
        <begin position="147"/>
        <end position="278"/>
    </location>
</feature>
<organism evidence="8 9">
    <name type="scientific">Singulisphaera acidiphila (strain ATCC BAA-1392 / DSM 18658 / VKM B-2454 / MOB10)</name>
    <dbReference type="NCBI Taxonomy" id="886293"/>
    <lineage>
        <taxon>Bacteria</taxon>
        <taxon>Pseudomonadati</taxon>
        <taxon>Planctomycetota</taxon>
        <taxon>Planctomycetia</taxon>
        <taxon>Isosphaerales</taxon>
        <taxon>Isosphaeraceae</taxon>
        <taxon>Singulisphaera</taxon>
    </lineage>
</organism>
<evidence type="ECO:0000313" key="8">
    <source>
        <dbReference type="EMBL" id="AGA27432.1"/>
    </source>
</evidence>
<proteinExistence type="inferred from homology"/>
<feature type="compositionally biased region" description="Pro residues" evidence="5">
    <location>
        <begin position="18"/>
        <end position="28"/>
    </location>
</feature>
<feature type="region of interest" description="Disordered" evidence="5">
    <location>
        <begin position="1"/>
        <end position="33"/>
    </location>
</feature>
<keyword evidence="2 4" id="KW-0808">Transferase</keyword>
<dbReference type="KEGG" id="saci:Sinac_3159"/>
<dbReference type="EC" id="2.1.1.297" evidence="4"/>
<dbReference type="Pfam" id="PF17827">
    <property type="entry name" value="PrmC_N"/>
    <property type="match status" value="1"/>
</dbReference>
<dbReference type="AlphaFoldDB" id="L0DDW7"/>
<evidence type="ECO:0000259" key="6">
    <source>
        <dbReference type="Pfam" id="PF13847"/>
    </source>
</evidence>
<dbReference type="NCBIfam" id="TIGR03534">
    <property type="entry name" value="RF_mod_PrmC"/>
    <property type="match status" value="1"/>
</dbReference>
<dbReference type="InterPro" id="IPR029063">
    <property type="entry name" value="SAM-dependent_MTases_sf"/>
</dbReference>
<dbReference type="InterPro" id="IPR050320">
    <property type="entry name" value="N5-glutamine_MTase"/>
</dbReference>
<evidence type="ECO:0000313" key="9">
    <source>
        <dbReference type="Proteomes" id="UP000010798"/>
    </source>
</evidence>
<dbReference type="Gene3D" id="1.10.8.10">
    <property type="entry name" value="DNA helicase RuvA subunit, C-terminal domain"/>
    <property type="match status" value="1"/>
</dbReference>
<dbReference type="PROSITE" id="PS00092">
    <property type="entry name" value="N6_MTASE"/>
    <property type="match status" value="1"/>
</dbReference>
<protein>
    <recommendedName>
        <fullName evidence="4">Release factor glutamine methyltransferase</fullName>
        <shortName evidence="4">RF MTase</shortName>
        <ecNumber evidence="4">2.1.1.297</ecNumber>
    </recommendedName>
    <alternativeName>
        <fullName evidence="4">N5-glutamine methyltransferase PrmC</fullName>
    </alternativeName>
    <alternativeName>
        <fullName evidence="4">Protein-(glutamine-N5) MTase PrmC</fullName>
    </alternativeName>
    <alternativeName>
        <fullName evidence="4">Protein-glutamine N-methyltransferase PrmC</fullName>
    </alternativeName>
</protein>
<dbReference type="InterPro" id="IPR002052">
    <property type="entry name" value="DNA_methylase_N6_adenine_CS"/>
</dbReference>
<dbReference type="eggNOG" id="COG2890">
    <property type="taxonomic scope" value="Bacteria"/>
</dbReference>
<dbReference type="Pfam" id="PF13847">
    <property type="entry name" value="Methyltransf_31"/>
    <property type="match status" value="1"/>
</dbReference>
<evidence type="ECO:0000256" key="5">
    <source>
        <dbReference type="SAM" id="MobiDB-lite"/>
    </source>
</evidence>
<comment type="catalytic activity">
    <reaction evidence="4">
        <text>L-glutaminyl-[peptide chain release factor] + S-adenosyl-L-methionine = N(5)-methyl-L-glutaminyl-[peptide chain release factor] + S-adenosyl-L-homocysteine + H(+)</text>
        <dbReference type="Rhea" id="RHEA:42896"/>
        <dbReference type="Rhea" id="RHEA-COMP:10271"/>
        <dbReference type="Rhea" id="RHEA-COMP:10272"/>
        <dbReference type="ChEBI" id="CHEBI:15378"/>
        <dbReference type="ChEBI" id="CHEBI:30011"/>
        <dbReference type="ChEBI" id="CHEBI:57856"/>
        <dbReference type="ChEBI" id="CHEBI:59789"/>
        <dbReference type="ChEBI" id="CHEBI:61891"/>
        <dbReference type="EC" id="2.1.1.297"/>
    </reaction>
</comment>
<evidence type="ECO:0000259" key="7">
    <source>
        <dbReference type="Pfam" id="PF17827"/>
    </source>
</evidence>
<evidence type="ECO:0000256" key="4">
    <source>
        <dbReference type="HAMAP-Rule" id="MF_02126"/>
    </source>
</evidence>
<feature type="binding site" evidence="4">
    <location>
        <begin position="220"/>
        <end position="223"/>
    </location>
    <ligand>
        <name>substrate</name>
    </ligand>
</feature>
<feature type="binding site" evidence="4">
    <location>
        <position position="220"/>
    </location>
    <ligand>
        <name>S-adenosyl-L-methionine</name>
        <dbReference type="ChEBI" id="CHEBI:59789"/>
    </ligand>
</feature>
<dbReference type="InterPro" id="IPR025714">
    <property type="entry name" value="Methyltranfer_dom"/>
</dbReference>
<dbReference type="GO" id="GO:0032259">
    <property type="term" value="P:methylation"/>
    <property type="evidence" value="ECO:0007669"/>
    <property type="project" value="UniProtKB-KW"/>
</dbReference>
<comment type="function">
    <text evidence="4">Methylates the class 1 translation termination release factors RF1/PrfA and RF2/PrfB on the glutamine residue of the universally conserved GGQ motif.</text>
</comment>
<reference evidence="8 9" key="1">
    <citation type="submission" date="2012-02" db="EMBL/GenBank/DDBJ databases">
        <title>Complete sequence of chromosome of Singulisphaera acidiphila DSM 18658.</title>
        <authorList>
            <consortium name="US DOE Joint Genome Institute (JGI-PGF)"/>
            <person name="Lucas S."/>
            <person name="Copeland A."/>
            <person name="Lapidus A."/>
            <person name="Glavina del Rio T."/>
            <person name="Dalin E."/>
            <person name="Tice H."/>
            <person name="Bruce D."/>
            <person name="Goodwin L."/>
            <person name="Pitluck S."/>
            <person name="Peters L."/>
            <person name="Ovchinnikova G."/>
            <person name="Chertkov O."/>
            <person name="Kyrpides N."/>
            <person name="Mavromatis K."/>
            <person name="Ivanova N."/>
            <person name="Brettin T."/>
            <person name="Detter J.C."/>
            <person name="Han C."/>
            <person name="Larimer F."/>
            <person name="Land M."/>
            <person name="Hauser L."/>
            <person name="Markowitz V."/>
            <person name="Cheng J.-F."/>
            <person name="Hugenholtz P."/>
            <person name="Woyke T."/>
            <person name="Wu D."/>
            <person name="Tindall B."/>
            <person name="Pomrenke H."/>
            <person name="Brambilla E."/>
            <person name="Klenk H.-P."/>
            <person name="Eisen J.A."/>
        </authorList>
    </citation>
    <scope>NUCLEOTIDE SEQUENCE [LARGE SCALE GENOMIC DNA]</scope>
    <source>
        <strain evidence="9">ATCC BAA-1392 / DSM 18658 / VKM B-2454 / MOB10</strain>
    </source>
</reference>
<accession>L0DDW7</accession>
<dbReference type="PANTHER" id="PTHR18895">
    <property type="entry name" value="HEMK METHYLTRANSFERASE"/>
    <property type="match status" value="1"/>
</dbReference>
<feature type="binding site" evidence="4">
    <location>
        <begin position="152"/>
        <end position="156"/>
    </location>
    <ligand>
        <name>S-adenosyl-L-methionine</name>
        <dbReference type="ChEBI" id="CHEBI:59789"/>
    </ligand>
</feature>
<dbReference type="InterPro" id="IPR019874">
    <property type="entry name" value="RF_methyltr_PrmC"/>
</dbReference>
<dbReference type="NCBIfam" id="TIGR00536">
    <property type="entry name" value="hemK_fam"/>
    <property type="match status" value="1"/>
</dbReference>
<dbReference type="InterPro" id="IPR040758">
    <property type="entry name" value="PrmC_N"/>
</dbReference>
<name>L0DDW7_SINAD</name>
<dbReference type="PANTHER" id="PTHR18895:SF74">
    <property type="entry name" value="MTRF1L RELEASE FACTOR GLUTAMINE METHYLTRANSFERASE"/>
    <property type="match status" value="1"/>
</dbReference>
<dbReference type="STRING" id="886293.Sinac_3159"/>
<comment type="caution">
    <text evidence="4">Lacks conserved residue(s) required for the propagation of feature annotation.</text>
</comment>
<sequence>MPRDTDASRTRSMAGAPEPVPAPTPPPDSNESWTVGRLLTWTSDFLKRKGAESPRLDAEVLLANVLTWERVKLYTDFEKVVGDQPRAEFRDLVRRRAEGMPVAYLVGRKEFYSLSMAVSPAVLIPRPDSEFVVVEFLNLTKTLDAPRAVDVGTGSGCLALACVHQHKTARFVAIDLSPEALAIAEANAKKLGLADRIEFRQGDRLGPVANEGPFDVILSNPPYIPTDVIPTLEPGVRLYEPHTALDGGADGLRVVAPLIAEAVSLLKPGGHLILEIGSDQEKAVRDLIAAQPDLILAPTIRDHANHPRVVRATRRA</sequence>
<evidence type="ECO:0000256" key="1">
    <source>
        <dbReference type="ARBA" id="ARBA00022603"/>
    </source>
</evidence>
<dbReference type="GO" id="GO:0003676">
    <property type="term" value="F:nucleic acid binding"/>
    <property type="evidence" value="ECO:0007669"/>
    <property type="project" value="InterPro"/>
</dbReference>
<dbReference type="InterPro" id="IPR004556">
    <property type="entry name" value="HemK-like"/>
</dbReference>
<dbReference type="HOGENOM" id="CLU_018398_3_1_0"/>
<gene>
    <name evidence="4" type="primary">prmC</name>
    <name evidence="8" type="ordered locus">Sinac_3159</name>
</gene>
<feature type="binding site" evidence="4">
    <location>
        <position position="175"/>
    </location>
    <ligand>
        <name>S-adenosyl-L-methionine</name>
        <dbReference type="ChEBI" id="CHEBI:59789"/>
    </ligand>
</feature>
<dbReference type="Gene3D" id="3.40.50.150">
    <property type="entry name" value="Vaccinia Virus protein VP39"/>
    <property type="match status" value="1"/>
</dbReference>
<evidence type="ECO:0000256" key="2">
    <source>
        <dbReference type="ARBA" id="ARBA00022679"/>
    </source>
</evidence>
<dbReference type="HAMAP" id="MF_02126">
    <property type="entry name" value="RF_methyltr_PrmC"/>
    <property type="match status" value="1"/>
</dbReference>